<dbReference type="AlphaFoldDB" id="A0AAV4LQT4"/>
<feature type="compositionally biased region" description="Acidic residues" evidence="1">
    <location>
        <begin position="156"/>
        <end position="172"/>
    </location>
</feature>
<feature type="compositionally biased region" description="Acidic residues" evidence="1">
    <location>
        <begin position="198"/>
        <end position="215"/>
    </location>
</feature>
<organism evidence="2 3">
    <name type="scientific">Babesia caballi</name>
    <dbReference type="NCBI Taxonomy" id="5871"/>
    <lineage>
        <taxon>Eukaryota</taxon>
        <taxon>Sar</taxon>
        <taxon>Alveolata</taxon>
        <taxon>Apicomplexa</taxon>
        <taxon>Aconoidasida</taxon>
        <taxon>Piroplasmida</taxon>
        <taxon>Babesiidae</taxon>
        <taxon>Babesia</taxon>
    </lineage>
</organism>
<feature type="compositionally biased region" description="Basic and acidic residues" evidence="1">
    <location>
        <begin position="22"/>
        <end position="35"/>
    </location>
</feature>
<dbReference type="Proteomes" id="UP001497744">
    <property type="component" value="Unassembled WGS sequence"/>
</dbReference>
<keyword evidence="3" id="KW-1185">Reference proteome</keyword>
<reference evidence="2 3" key="1">
    <citation type="submission" date="2021-06" db="EMBL/GenBank/DDBJ databases">
        <title>Genome sequence of Babesia caballi.</title>
        <authorList>
            <person name="Yamagishi J."/>
            <person name="Kidaka T."/>
            <person name="Ochi A."/>
        </authorList>
    </citation>
    <scope>NUCLEOTIDE SEQUENCE [LARGE SCALE GENOMIC DNA]</scope>
    <source>
        <strain evidence="2">USDA-D6B2</strain>
    </source>
</reference>
<evidence type="ECO:0000313" key="3">
    <source>
        <dbReference type="Proteomes" id="UP001497744"/>
    </source>
</evidence>
<evidence type="ECO:0000256" key="1">
    <source>
        <dbReference type="SAM" id="MobiDB-lite"/>
    </source>
</evidence>
<dbReference type="RefSeq" id="XP_067714299.1">
    <property type="nucleotide sequence ID" value="XM_067858198.1"/>
</dbReference>
<gene>
    <name evidence="2" type="ORF">BcabD6B2_16650</name>
</gene>
<comment type="caution">
    <text evidence="2">The sequence shown here is derived from an EMBL/GenBank/DDBJ whole genome shotgun (WGS) entry which is preliminary data.</text>
</comment>
<sequence>MYLPGRLDEVWPHEQGVAGGRYAHDDRVGKDEQRRQRNGAGFALPERCREVTVWRGEPTVGLHGEGAVDQLHGTAQQVGVLGAHQRRVDVEEVVLAQGEAEKRVEPAQQVQEGTHAEEEEEVVPRRAHGVLRDEGQDVQSRDELGEGEQDVREGDERDEDLERDVDGAEEGADQAPADEVHEAGGQNQKGDHLQGEGELGEGDPGEALEVEEAEVGGELLVVEAVEHDDDGHLDDPDDNVRKRDHGVLPERELQRAVEEVGELALAPDADAQQDLLEEALEADDGDGEPLGDRDAGDAVAGRRAPREGDAEAVGDAVRALPEACGGLSDSVVELPSVDVEGVGPEGGVADADGAVADAGGLDHDEAEVLQQKGAEDQVLGQHQPRGEAEDAEGDVDEEDPHDGGVLARVVNVAGAVEAVAVEARGVARLGGLAHAREAVGVQEDAGGHHHAAEGLHDVVLVGEGDGDGEVDVAHVDEVQEVEGDVDDHVGVHESLGGDAVQAAVQVGARAEGHHDVQGGGQQQQEENLGGCAAGDSHDEALFGDELGEDDVVEHQHLHGHQSAVDDPAVSALDSDHLGHRVEGPVAEAHHVEDRQVEAPGLAGVHVVHQAHLLEGQHQQAEHVRDGPPWEQFFALRRRHVGPPGQGVRNARASGKLGVWPMTLGLGMQFPGEGRGAVGLAVAGALSRSV</sequence>
<proteinExistence type="predicted"/>
<name>A0AAV4LQT4_BABCB</name>
<protein>
    <submittedName>
        <fullName evidence="2">Uncharacterized protein</fullName>
    </submittedName>
</protein>
<feature type="compositionally biased region" description="Low complexity" evidence="1">
    <location>
        <begin position="264"/>
        <end position="274"/>
    </location>
</feature>
<evidence type="ECO:0000313" key="2">
    <source>
        <dbReference type="EMBL" id="GIX62230.1"/>
    </source>
</evidence>
<feature type="compositionally biased region" description="Basic and acidic residues" evidence="1">
    <location>
        <begin position="130"/>
        <end position="155"/>
    </location>
</feature>
<feature type="region of interest" description="Disordered" evidence="1">
    <location>
        <begin position="264"/>
        <end position="315"/>
    </location>
</feature>
<dbReference type="EMBL" id="BPLF01000001">
    <property type="protein sequence ID" value="GIX62230.1"/>
    <property type="molecule type" value="Genomic_DNA"/>
</dbReference>
<dbReference type="GeneID" id="94193711"/>
<feature type="compositionally biased region" description="Basic and acidic residues" evidence="1">
    <location>
        <begin position="229"/>
        <end position="249"/>
    </location>
</feature>
<feature type="region of interest" description="Disordered" evidence="1">
    <location>
        <begin position="18"/>
        <end position="41"/>
    </location>
</feature>
<feature type="region of interest" description="Disordered" evidence="1">
    <location>
        <begin position="376"/>
        <end position="401"/>
    </location>
</feature>
<feature type="region of interest" description="Disordered" evidence="1">
    <location>
        <begin position="98"/>
        <end position="249"/>
    </location>
</feature>
<feature type="region of interest" description="Disordered" evidence="1">
    <location>
        <begin position="509"/>
        <end position="534"/>
    </location>
</feature>
<feature type="compositionally biased region" description="Acidic residues" evidence="1">
    <location>
        <begin position="275"/>
        <end position="289"/>
    </location>
</feature>
<feature type="compositionally biased region" description="Acidic residues" evidence="1">
    <location>
        <begin position="389"/>
        <end position="400"/>
    </location>
</feature>
<accession>A0AAV4LQT4</accession>